<comment type="function">
    <text evidence="1 9">Catalyzes the decarboxylation of orotidine 5'-monophosphate (OMP) to uridine 5'-monophosphate (UMP).</text>
</comment>
<dbReference type="InterPro" id="IPR001754">
    <property type="entry name" value="OMPdeCOase_dom"/>
</dbReference>
<evidence type="ECO:0000256" key="4">
    <source>
        <dbReference type="ARBA" id="ARBA00022793"/>
    </source>
</evidence>
<feature type="binding site" evidence="9">
    <location>
        <begin position="63"/>
        <end position="72"/>
    </location>
    <ligand>
        <name>substrate</name>
    </ligand>
</feature>
<feature type="binding site" evidence="9 11">
    <location>
        <position position="216"/>
    </location>
    <ligand>
        <name>substrate</name>
    </ligand>
</feature>
<feature type="active site" description="For OMPdecase activity" evidence="10">
    <location>
        <position position="63"/>
    </location>
</feature>
<dbReference type="Gene3D" id="3.20.20.70">
    <property type="entry name" value="Aldolase class I"/>
    <property type="match status" value="1"/>
</dbReference>
<dbReference type="SUPFAM" id="SSF51366">
    <property type="entry name" value="Ribulose-phoshate binding barrel"/>
    <property type="match status" value="1"/>
</dbReference>
<reference evidence="13 14" key="1">
    <citation type="submission" date="2018-08" db="EMBL/GenBank/DDBJ databases">
        <title>A genome reference for cultivated species of the human gut microbiota.</title>
        <authorList>
            <person name="Zou Y."/>
            <person name="Xue W."/>
            <person name="Luo G."/>
        </authorList>
    </citation>
    <scope>NUCLEOTIDE SEQUENCE [LARGE SCALE GENOMIC DNA]</scope>
    <source>
        <strain evidence="13 14">AM30-5LB</strain>
    </source>
</reference>
<evidence type="ECO:0000256" key="10">
    <source>
        <dbReference type="PIRSR" id="PIRSR614732-1"/>
    </source>
</evidence>
<evidence type="ECO:0000256" key="8">
    <source>
        <dbReference type="ARBA" id="ARBA00061012"/>
    </source>
</evidence>
<dbReference type="SMART" id="SM00934">
    <property type="entry name" value="OMPdecase"/>
    <property type="match status" value="1"/>
</dbReference>
<comment type="pathway">
    <text evidence="2 9">Pyrimidine metabolism; UMP biosynthesis via de novo pathway; UMP from orotate: step 2/2.</text>
</comment>
<protein>
    <recommendedName>
        <fullName evidence="9">Orotidine 5'-phosphate decarboxylase</fullName>
        <ecNumber evidence="9">4.1.1.23</ecNumber>
    </recommendedName>
    <alternativeName>
        <fullName evidence="9">OMP decarboxylase</fullName>
        <shortName evidence="9">OMPDCase</shortName>
        <shortName evidence="9">OMPdecase</shortName>
    </alternativeName>
</protein>
<dbReference type="InterPro" id="IPR047596">
    <property type="entry name" value="OMPdecase_bac"/>
</dbReference>
<dbReference type="GO" id="GO:0005829">
    <property type="term" value="C:cytosol"/>
    <property type="evidence" value="ECO:0007669"/>
    <property type="project" value="TreeGrafter"/>
</dbReference>
<feature type="active site" description="For OMPdecase activity" evidence="10">
    <location>
        <position position="68"/>
    </location>
</feature>
<dbReference type="InterPro" id="IPR011060">
    <property type="entry name" value="RibuloseP-bd_barrel"/>
</dbReference>
<name>A0A414FZZ2_9ACTN</name>
<dbReference type="Pfam" id="PF00215">
    <property type="entry name" value="OMPdecase"/>
    <property type="match status" value="1"/>
</dbReference>
<evidence type="ECO:0000256" key="2">
    <source>
        <dbReference type="ARBA" id="ARBA00004861"/>
    </source>
</evidence>
<dbReference type="UniPathway" id="UPA00070">
    <property type="reaction ID" value="UER00120"/>
</dbReference>
<feature type="binding site" evidence="9 11">
    <location>
        <position position="187"/>
    </location>
    <ligand>
        <name>substrate</name>
    </ligand>
</feature>
<dbReference type="InterPro" id="IPR014732">
    <property type="entry name" value="OMPdecase"/>
</dbReference>
<gene>
    <name evidence="9" type="primary">pyrF</name>
    <name evidence="13" type="ORF">DW787_01165</name>
</gene>
<accession>A0A414FZZ2</accession>
<dbReference type="NCBIfam" id="TIGR01740">
    <property type="entry name" value="pyrF"/>
    <property type="match status" value="1"/>
</dbReference>
<evidence type="ECO:0000256" key="3">
    <source>
        <dbReference type="ARBA" id="ARBA00011738"/>
    </source>
</evidence>
<proteinExistence type="inferred from homology"/>
<feature type="binding site" evidence="9 11">
    <location>
        <position position="217"/>
    </location>
    <ligand>
        <name>substrate</name>
    </ligand>
</feature>
<feature type="binding site" evidence="9 11">
    <location>
        <position position="126"/>
    </location>
    <ligand>
        <name>substrate</name>
    </ligand>
</feature>
<feature type="active site" description="Proton donor" evidence="9">
    <location>
        <position position="65"/>
    </location>
</feature>
<dbReference type="PANTHER" id="PTHR32119:SF2">
    <property type="entry name" value="OROTIDINE 5'-PHOSPHATE DECARBOXYLASE"/>
    <property type="match status" value="1"/>
</dbReference>
<dbReference type="CDD" id="cd04725">
    <property type="entry name" value="OMP_decarboxylase_like"/>
    <property type="match status" value="1"/>
</dbReference>
<evidence type="ECO:0000256" key="9">
    <source>
        <dbReference type="HAMAP-Rule" id="MF_01200"/>
    </source>
</evidence>
<comment type="subunit">
    <text evidence="3 9">Homodimer.</text>
</comment>
<dbReference type="FunFam" id="3.20.20.70:FF:000015">
    <property type="entry name" value="Orotidine 5'-phosphate decarboxylase"/>
    <property type="match status" value="1"/>
</dbReference>
<evidence type="ECO:0000256" key="6">
    <source>
        <dbReference type="ARBA" id="ARBA00023239"/>
    </source>
</evidence>
<dbReference type="PANTHER" id="PTHR32119">
    <property type="entry name" value="OROTIDINE 5'-PHOSPHATE DECARBOXYLASE"/>
    <property type="match status" value="1"/>
</dbReference>
<dbReference type="GO" id="GO:0004590">
    <property type="term" value="F:orotidine-5'-phosphate decarboxylase activity"/>
    <property type="evidence" value="ECO:0007669"/>
    <property type="project" value="UniProtKB-UniRule"/>
</dbReference>
<keyword evidence="4 9" id="KW-0210">Decarboxylase</keyword>
<feature type="binding site" evidence="9 11">
    <location>
        <position position="15"/>
    </location>
    <ligand>
        <name>substrate</name>
    </ligand>
</feature>
<evidence type="ECO:0000313" key="13">
    <source>
        <dbReference type="EMBL" id="RHD57482.1"/>
    </source>
</evidence>
<comment type="similarity">
    <text evidence="8 9">Belongs to the OMP decarboxylase family. Type 1 subfamily.</text>
</comment>
<comment type="catalytic activity">
    <reaction evidence="7 9">
        <text>orotidine 5'-phosphate + H(+) = UMP + CO2</text>
        <dbReference type="Rhea" id="RHEA:11596"/>
        <dbReference type="ChEBI" id="CHEBI:15378"/>
        <dbReference type="ChEBI" id="CHEBI:16526"/>
        <dbReference type="ChEBI" id="CHEBI:57538"/>
        <dbReference type="ChEBI" id="CHEBI:57865"/>
        <dbReference type="EC" id="4.1.1.23"/>
    </reaction>
</comment>
<dbReference type="NCBIfam" id="NF001273">
    <property type="entry name" value="PRK00230.1"/>
    <property type="match status" value="1"/>
</dbReference>
<sequence>MLETDARDRIIVAIDCDRDRAIELADALSGHALWLKVGMTLFYAEGPSIVREFNERGFKVFLDLKFHDIPHQVRGAARSAALAGADLLSVHGLGSGAMLAACREGAEAAAEVRGNRPNLVAITVLTSMSQDSLTEIGVESPVAEEAARLASLAQANGIDGIVCSPMEAQGMRELLGPDALIVTPGVRPAGAELGDQTRVATPSQAIARGASHIVVGRPITGADDPVEAYEAIVAELCENVK</sequence>
<feature type="domain" description="Orotidine 5'-phosphate decarboxylase" evidence="12">
    <location>
        <begin position="9"/>
        <end position="232"/>
    </location>
</feature>
<evidence type="ECO:0000256" key="1">
    <source>
        <dbReference type="ARBA" id="ARBA00002356"/>
    </source>
</evidence>
<evidence type="ECO:0000313" key="14">
    <source>
        <dbReference type="Proteomes" id="UP000286050"/>
    </source>
</evidence>
<evidence type="ECO:0000256" key="7">
    <source>
        <dbReference type="ARBA" id="ARBA00049157"/>
    </source>
</evidence>
<dbReference type="EC" id="4.1.1.23" evidence="9"/>
<keyword evidence="5 9" id="KW-0665">Pyrimidine biosynthesis</keyword>
<dbReference type="RefSeq" id="WP_118271277.1">
    <property type="nucleotide sequence ID" value="NZ_QSJI01000001.1"/>
</dbReference>
<feature type="binding site" evidence="9 11">
    <location>
        <position position="36"/>
    </location>
    <ligand>
        <name>substrate</name>
    </ligand>
</feature>
<evidence type="ECO:0000256" key="5">
    <source>
        <dbReference type="ARBA" id="ARBA00022975"/>
    </source>
</evidence>
<dbReference type="InterPro" id="IPR013785">
    <property type="entry name" value="Aldolase_TIM"/>
</dbReference>
<organism evidence="13 14">
    <name type="scientific">Collinsella intestinalis</name>
    <dbReference type="NCBI Taxonomy" id="147207"/>
    <lineage>
        <taxon>Bacteria</taxon>
        <taxon>Bacillati</taxon>
        <taxon>Actinomycetota</taxon>
        <taxon>Coriobacteriia</taxon>
        <taxon>Coriobacteriales</taxon>
        <taxon>Coriobacteriaceae</taxon>
        <taxon>Collinsella</taxon>
    </lineage>
</organism>
<dbReference type="AlphaFoldDB" id="A0A414FZZ2"/>
<dbReference type="GO" id="GO:0044205">
    <property type="term" value="P:'de novo' UMP biosynthetic process"/>
    <property type="evidence" value="ECO:0007669"/>
    <property type="project" value="UniProtKB-UniRule"/>
</dbReference>
<dbReference type="Proteomes" id="UP000286050">
    <property type="component" value="Unassembled WGS sequence"/>
</dbReference>
<keyword evidence="6 9" id="KW-0456">Lyase</keyword>
<dbReference type="EMBL" id="QSJI01000001">
    <property type="protein sequence ID" value="RHD57482.1"/>
    <property type="molecule type" value="Genomic_DNA"/>
</dbReference>
<feature type="binding site" evidence="9 11">
    <location>
        <position position="196"/>
    </location>
    <ligand>
        <name>substrate</name>
    </ligand>
</feature>
<feature type="active site" description="For OMPdecase activity" evidence="10">
    <location>
        <position position="65"/>
    </location>
</feature>
<dbReference type="GO" id="GO:0006207">
    <property type="term" value="P:'de novo' pyrimidine nucleobase biosynthetic process"/>
    <property type="evidence" value="ECO:0007669"/>
    <property type="project" value="InterPro"/>
</dbReference>
<evidence type="ECO:0000256" key="11">
    <source>
        <dbReference type="PIRSR" id="PIRSR614732-2"/>
    </source>
</evidence>
<comment type="caution">
    <text evidence="13">The sequence shown here is derived from an EMBL/GenBank/DDBJ whole genome shotgun (WGS) entry which is preliminary data.</text>
</comment>
<dbReference type="HAMAP" id="MF_01200_B">
    <property type="entry name" value="OMPdecase_type1_B"/>
    <property type="match status" value="1"/>
</dbReference>
<evidence type="ECO:0000259" key="12">
    <source>
        <dbReference type="SMART" id="SM00934"/>
    </source>
</evidence>